<dbReference type="GO" id="GO:0043410">
    <property type="term" value="P:positive regulation of MAPK cascade"/>
    <property type="evidence" value="ECO:0007669"/>
    <property type="project" value="InterPro"/>
</dbReference>
<dbReference type="OrthoDB" id="8911843at2759"/>
<dbReference type="GO" id="GO:0005184">
    <property type="term" value="F:neuropeptide hormone activity"/>
    <property type="evidence" value="ECO:0007669"/>
    <property type="project" value="InterPro"/>
</dbReference>
<gene>
    <name evidence="2" type="ORF">IRJ41_015813</name>
</gene>
<dbReference type="GO" id="GO:0007186">
    <property type="term" value="P:G protein-coupled receptor signaling pathway"/>
    <property type="evidence" value="ECO:0007669"/>
    <property type="project" value="InterPro"/>
</dbReference>
<sequence length="114" mass="13288">MTSLPVLFIALLCVLYINSNISGVDSRPPDNLPIAAHNDDVTDETRHQKHKQIVPMLRRKFNRLPGVCRRLRRRRITILCNTAKFCSARRHSLHGHMCSCPKRSKCKYFFLWSL</sequence>
<keyword evidence="3" id="KW-1185">Reference proteome</keyword>
<dbReference type="Proteomes" id="UP001059041">
    <property type="component" value="Linkage Group LG16"/>
</dbReference>
<dbReference type="GO" id="GO:0008343">
    <property type="term" value="P:adult feeding behavior"/>
    <property type="evidence" value="ECO:0007669"/>
    <property type="project" value="InterPro"/>
</dbReference>
<dbReference type="InterPro" id="IPR036722">
    <property type="entry name" value="CART_C_sf"/>
</dbReference>
<dbReference type="GO" id="GO:0005615">
    <property type="term" value="C:extracellular space"/>
    <property type="evidence" value="ECO:0007669"/>
    <property type="project" value="InterPro"/>
</dbReference>
<feature type="chain" id="PRO_5040770993" description="Cocaine- and amphetamine-regulated transcript protein" evidence="1">
    <location>
        <begin position="27"/>
        <end position="114"/>
    </location>
</feature>
<evidence type="ECO:0000313" key="3">
    <source>
        <dbReference type="Proteomes" id="UP001059041"/>
    </source>
</evidence>
<evidence type="ECO:0008006" key="4">
    <source>
        <dbReference type="Google" id="ProtNLM"/>
    </source>
</evidence>
<dbReference type="AlphaFoldDB" id="A0A9W7TLX0"/>
<accession>A0A9W7TLX0</accession>
<comment type="caution">
    <text evidence="2">The sequence shown here is derived from an EMBL/GenBank/DDBJ whole genome shotgun (WGS) entry which is preliminary data.</text>
</comment>
<name>A0A9W7TLX0_TRIRA</name>
<dbReference type="GO" id="GO:0032099">
    <property type="term" value="P:negative regulation of appetite"/>
    <property type="evidence" value="ECO:0007669"/>
    <property type="project" value="InterPro"/>
</dbReference>
<dbReference type="SUPFAM" id="SSF64546">
    <property type="entry name" value="Satiety factor CART (cocaine and amphetamine regulated transcript)"/>
    <property type="match status" value="1"/>
</dbReference>
<dbReference type="EMBL" id="JAFHDT010000016">
    <property type="protein sequence ID" value="KAI7798773.1"/>
    <property type="molecule type" value="Genomic_DNA"/>
</dbReference>
<evidence type="ECO:0000313" key="2">
    <source>
        <dbReference type="EMBL" id="KAI7798773.1"/>
    </source>
</evidence>
<reference evidence="2" key="1">
    <citation type="submission" date="2021-02" db="EMBL/GenBank/DDBJ databases">
        <title>Comparative genomics reveals that relaxation of natural selection precedes convergent phenotypic evolution of cavefish.</title>
        <authorList>
            <person name="Peng Z."/>
        </authorList>
    </citation>
    <scope>NUCLEOTIDE SEQUENCE</scope>
    <source>
        <tissue evidence="2">Muscle</tissue>
    </source>
</reference>
<organism evidence="2 3">
    <name type="scientific">Triplophysa rosa</name>
    <name type="common">Cave loach</name>
    <dbReference type="NCBI Taxonomy" id="992332"/>
    <lineage>
        <taxon>Eukaryota</taxon>
        <taxon>Metazoa</taxon>
        <taxon>Chordata</taxon>
        <taxon>Craniata</taxon>
        <taxon>Vertebrata</taxon>
        <taxon>Euteleostomi</taxon>
        <taxon>Actinopterygii</taxon>
        <taxon>Neopterygii</taxon>
        <taxon>Teleostei</taxon>
        <taxon>Ostariophysi</taxon>
        <taxon>Cypriniformes</taxon>
        <taxon>Nemacheilidae</taxon>
        <taxon>Triplophysa</taxon>
    </lineage>
</organism>
<keyword evidence="1" id="KW-0732">Signal</keyword>
<proteinExistence type="predicted"/>
<dbReference type="Gene3D" id="4.10.40.30">
    <property type="entry name" value="CART, C-terminal domain"/>
    <property type="match status" value="1"/>
</dbReference>
<protein>
    <recommendedName>
        <fullName evidence="4">Cocaine- and amphetamine-regulated transcript protein</fullName>
    </recommendedName>
</protein>
<evidence type="ECO:0000256" key="1">
    <source>
        <dbReference type="SAM" id="SignalP"/>
    </source>
</evidence>
<feature type="signal peptide" evidence="1">
    <location>
        <begin position="1"/>
        <end position="26"/>
    </location>
</feature>